<dbReference type="GO" id="GO:0009279">
    <property type="term" value="C:cell outer membrane"/>
    <property type="evidence" value="ECO:0007669"/>
    <property type="project" value="UniProtKB-SubCell"/>
</dbReference>
<evidence type="ECO:0000256" key="2">
    <source>
        <dbReference type="ARBA" id="ARBA00023136"/>
    </source>
</evidence>
<dbReference type="Pfam" id="PF00691">
    <property type="entry name" value="OmpA"/>
    <property type="match status" value="1"/>
</dbReference>
<organism evidence="7 8">
    <name type="scientific">Arundinibacter roseus</name>
    <dbReference type="NCBI Taxonomy" id="2070510"/>
    <lineage>
        <taxon>Bacteria</taxon>
        <taxon>Pseudomonadati</taxon>
        <taxon>Bacteroidota</taxon>
        <taxon>Cytophagia</taxon>
        <taxon>Cytophagales</taxon>
        <taxon>Spirosomataceae</taxon>
        <taxon>Arundinibacter</taxon>
    </lineage>
</organism>
<sequence>MVPLRYEISFKVLDAATMEKVQPSEFKITEKGKSLNVRQAGGMWHVLLAPDTNYEVIAGKDGYERFDRALVIEKPVSPKDVQKTILLGKAPPRPKPSAVAPVSAKSVPKTTSALEETSPADSLLPGLNVGDKVVLRTVFFDQSSYIIRPELLPELNALVRTLRTNSTLRIQLEGHTDNTGDPRLNQYLSEHRAKVLHSYLINHGVEENRVSWKGFGGSQPIAPNDTEENKAKNRRVEYKILKK</sequence>
<evidence type="ECO:0000256" key="4">
    <source>
        <dbReference type="PROSITE-ProRule" id="PRU00473"/>
    </source>
</evidence>
<keyword evidence="3" id="KW-0998">Cell outer membrane</keyword>
<comment type="caution">
    <text evidence="7">The sequence shown here is derived from an EMBL/GenBank/DDBJ whole genome shotgun (WGS) entry which is preliminary data.</text>
</comment>
<dbReference type="PRINTS" id="PR01021">
    <property type="entry name" value="OMPADOMAIN"/>
</dbReference>
<dbReference type="InterPro" id="IPR006665">
    <property type="entry name" value="OmpA-like"/>
</dbReference>
<keyword evidence="2 4" id="KW-0472">Membrane</keyword>
<evidence type="ECO:0000256" key="3">
    <source>
        <dbReference type="ARBA" id="ARBA00023237"/>
    </source>
</evidence>
<dbReference type="OrthoDB" id="611024at2"/>
<dbReference type="SUPFAM" id="SSF103088">
    <property type="entry name" value="OmpA-like"/>
    <property type="match status" value="1"/>
</dbReference>
<feature type="region of interest" description="Disordered" evidence="5">
    <location>
        <begin position="87"/>
        <end position="119"/>
    </location>
</feature>
<dbReference type="AlphaFoldDB" id="A0A4R4K8Y5"/>
<evidence type="ECO:0000313" key="8">
    <source>
        <dbReference type="Proteomes" id="UP000295706"/>
    </source>
</evidence>
<feature type="domain" description="OmpA-like" evidence="6">
    <location>
        <begin position="129"/>
        <end position="243"/>
    </location>
</feature>
<protein>
    <submittedName>
        <fullName evidence="7">OmpA family protein</fullName>
    </submittedName>
</protein>
<accession>A0A4R4K8Y5</accession>
<name>A0A4R4K8Y5_9BACT</name>
<reference evidence="7 8" key="1">
    <citation type="submission" date="2019-02" db="EMBL/GenBank/DDBJ databases">
        <title>Arundinibacter roseus gen. nov., sp. nov., a new member of the family Cytophagaceae.</title>
        <authorList>
            <person name="Szuroczki S."/>
            <person name="Khayer B."/>
            <person name="Sproer C."/>
            <person name="Toumi M."/>
            <person name="Szabo A."/>
            <person name="Felfoldi T."/>
            <person name="Schumann P."/>
            <person name="Toth E."/>
        </authorList>
    </citation>
    <scope>NUCLEOTIDE SEQUENCE [LARGE SCALE GENOMIC DNA]</scope>
    <source>
        <strain evidence="7 8">DMA-k-7a</strain>
    </source>
</reference>
<dbReference type="EMBL" id="SMJU01000008">
    <property type="protein sequence ID" value="TDB64227.1"/>
    <property type="molecule type" value="Genomic_DNA"/>
</dbReference>
<evidence type="ECO:0000256" key="5">
    <source>
        <dbReference type="SAM" id="MobiDB-lite"/>
    </source>
</evidence>
<dbReference type="InterPro" id="IPR006664">
    <property type="entry name" value="OMP_bac"/>
</dbReference>
<dbReference type="InterPro" id="IPR050330">
    <property type="entry name" value="Bact_OuterMem_StrucFunc"/>
</dbReference>
<dbReference type="PANTHER" id="PTHR30329">
    <property type="entry name" value="STATOR ELEMENT OF FLAGELLAR MOTOR COMPLEX"/>
    <property type="match status" value="1"/>
</dbReference>
<evidence type="ECO:0000313" key="7">
    <source>
        <dbReference type="EMBL" id="TDB64227.1"/>
    </source>
</evidence>
<dbReference type="CDD" id="cd07185">
    <property type="entry name" value="OmpA_C-like"/>
    <property type="match status" value="1"/>
</dbReference>
<comment type="subcellular location">
    <subcellularLocation>
        <location evidence="1">Cell outer membrane</location>
    </subcellularLocation>
</comment>
<keyword evidence="8" id="KW-1185">Reference proteome</keyword>
<dbReference type="InterPro" id="IPR036737">
    <property type="entry name" value="OmpA-like_sf"/>
</dbReference>
<evidence type="ECO:0000256" key="1">
    <source>
        <dbReference type="ARBA" id="ARBA00004442"/>
    </source>
</evidence>
<dbReference type="Proteomes" id="UP000295706">
    <property type="component" value="Unassembled WGS sequence"/>
</dbReference>
<proteinExistence type="predicted"/>
<evidence type="ECO:0000259" key="6">
    <source>
        <dbReference type="PROSITE" id="PS51123"/>
    </source>
</evidence>
<dbReference type="PANTHER" id="PTHR30329:SF21">
    <property type="entry name" value="LIPOPROTEIN YIAD-RELATED"/>
    <property type="match status" value="1"/>
</dbReference>
<dbReference type="PROSITE" id="PS51123">
    <property type="entry name" value="OMPA_2"/>
    <property type="match status" value="1"/>
</dbReference>
<dbReference type="Gene3D" id="3.30.1330.60">
    <property type="entry name" value="OmpA-like domain"/>
    <property type="match status" value="1"/>
</dbReference>
<gene>
    <name evidence="7" type="ORF">EZE20_13460</name>
</gene>
<dbReference type="PRINTS" id="PR01023">
    <property type="entry name" value="NAFLGMOTY"/>
</dbReference>